<evidence type="ECO:0000256" key="3">
    <source>
        <dbReference type="ARBA" id="ARBA00023002"/>
    </source>
</evidence>
<evidence type="ECO:0000256" key="1">
    <source>
        <dbReference type="ARBA" id="ARBA00007905"/>
    </source>
</evidence>
<keyword evidence="2" id="KW-0521">NADP</keyword>
<evidence type="ECO:0000313" key="7">
    <source>
        <dbReference type="Proteomes" id="UP000196320"/>
    </source>
</evidence>
<evidence type="ECO:0000256" key="2">
    <source>
        <dbReference type="ARBA" id="ARBA00022857"/>
    </source>
</evidence>
<dbReference type="PANTHER" id="PTHR43827:SF3">
    <property type="entry name" value="NADP-DEPENDENT OXIDOREDUCTASE DOMAIN-CONTAINING PROTEIN"/>
    <property type="match status" value="1"/>
</dbReference>
<dbReference type="GO" id="GO:0016616">
    <property type="term" value="F:oxidoreductase activity, acting on the CH-OH group of donors, NAD or NADP as acceptor"/>
    <property type="evidence" value="ECO:0007669"/>
    <property type="project" value="UniProtKB-ARBA"/>
</dbReference>
<dbReference type="InterPro" id="IPR018170">
    <property type="entry name" value="Aldo/ket_reductase_CS"/>
</dbReference>
<dbReference type="Gene3D" id="3.20.20.100">
    <property type="entry name" value="NADP-dependent oxidoreductase domain"/>
    <property type="match status" value="1"/>
</dbReference>
<dbReference type="InterPro" id="IPR036812">
    <property type="entry name" value="NAD(P)_OxRdtase_dom_sf"/>
</dbReference>
<dbReference type="InterPro" id="IPR020471">
    <property type="entry name" value="AKR"/>
</dbReference>
<gene>
    <name evidence="6" type="ORF">FM104_04170</name>
</gene>
<sequence>MVRSSFGVDVEPHPLFSDEPAALPHRSALAALPEERFEFDDSIDVERAALHLPKDVQAQPAHIVVEVEMAGTSRRMPCAQQMTCVADRERREARAHQPHGRRCDAGRDHRRTAGAEHVAARAGTALIGRRRMGFRHLPIVAGCGGPATPRSLAPRLAARPIRRRTMTATPLFTAHNDFRLPAVGLGTYRLNGDAGARAVSAGIDLGYRLVDSAFNYENEGAVGAGVTASGVDQSEIIVATKLPGRHHAADKARVSIEESRFRLGADATDLHLIHWPNPSVDLYVEAWQALIDAQARGTVRQIGVSNFLPEHLERIERETGQRPVVNQIEVHPYFPQSEAIALHAERGILTVAWSPLGRAKELLREPVIVEVAEAHQISPAQAVIAWHVARGTVSIPKASSVEHQRANLEAASVVLDAAEVEAITGLGKPDGRLFGADPATHEEM</sequence>
<evidence type="ECO:0000313" key="6">
    <source>
        <dbReference type="EMBL" id="SJN23749.1"/>
    </source>
</evidence>
<evidence type="ECO:0000256" key="4">
    <source>
        <dbReference type="SAM" id="MobiDB-lite"/>
    </source>
</evidence>
<feature type="compositionally biased region" description="Basic and acidic residues" evidence="4">
    <location>
        <begin position="91"/>
        <end position="114"/>
    </location>
</feature>
<feature type="domain" description="NADP-dependent oxidoreductase" evidence="5">
    <location>
        <begin position="183"/>
        <end position="426"/>
    </location>
</feature>
<reference evidence="6 7" key="1">
    <citation type="submission" date="2017-02" db="EMBL/GenBank/DDBJ databases">
        <authorList>
            <person name="Peterson S.W."/>
        </authorList>
    </citation>
    <scope>NUCLEOTIDE SEQUENCE [LARGE SCALE GENOMIC DNA]</scope>
    <source>
        <strain evidence="6 7">B Mb 05.01</strain>
    </source>
</reference>
<proteinExistence type="inferred from homology"/>
<dbReference type="AlphaFoldDB" id="A0A1R4IVN6"/>
<feature type="region of interest" description="Disordered" evidence="4">
    <location>
        <begin position="91"/>
        <end position="115"/>
    </location>
</feature>
<keyword evidence="7" id="KW-1185">Reference proteome</keyword>
<dbReference type="EMBL" id="FUKO01000012">
    <property type="protein sequence ID" value="SJN23749.1"/>
    <property type="molecule type" value="Genomic_DNA"/>
</dbReference>
<dbReference type="PROSITE" id="PS00798">
    <property type="entry name" value="ALDOKETO_REDUCTASE_1"/>
    <property type="match status" value="1"/>
</dbReference>
<dbReference type="Pfam" id="PF00248">
    <property type="entry name" value="Aldo_ket_red"/>
    <property type="match status" value="1"/>
</dbReference>
<comment type="similarity">
    <text evidence="1">Belongs to the aldo/keto reductase family.</text>
</comment>
<dbReference type="PANTHER" id="PTHR43827">
    <property type="entry name" value="2,5-DIKETO-D-GLUCONIC ACID REDUCTASE"/>
    <property type="match status" value="1"/>
</dbReference>
<accession>A0A1R4IVN6</accession>
<dbReference type="PROSITE" id="PS00062">
    <property type="entry name" value="ALDOKETO_REDUCTASE_2"/>
    <property type="match status" value="1"/>
</dbReference>
<evidence type="ECO:0000259" key="5">
    <source>
        <dbReference type="Pfam" id="PF00248"/>
    </source>
</evidence>
<dbReference type="SUPFAM" id="SSF51430">
    <property type="entry name" value="NAD(P)-linked oxidoreductase"/>
    <property type="match status" value="1"/>
</dbReference>
<dbReference type="InterPro" id="IPR023210">
    <property type="entry name" value="NADP_OxRdtase_dom"/>
</dbReference>
<dbReference type="PRINTS" id="PR00069">
    <property type="entry name" value="ALDKETRDTASE"/>
</dbReference>
<name>A0A1R4IVN6_9MICO</name>
<organism evidence="6 7">
    <name type="scientific">Microbacterium esteraromaticum</name>
    <dbReference type="NCBI Taxonomy" id="57043"/>
    <lineage>
        <taxon>Bacteria</taxon>
        <taxon>Bacillati</taxon>
        <taxon>Actinomycetota</taxon>
        <taxon>Actinomycetes</taxon>
        <taxon>Micrococcales</taxon>
        <taxon>Microbacteriaceae</taxon>
        <taxon>Microbacterium</taxon>
    </lineage>
</organism>
<keyword evidence="3" id="KW-0560">Oxidoreductase</keyword>
<protein>
    <submittedName>
        <fullName evidence="6">Oxidoreductase of aldo/keto reductase family, subgroup 1</fullName>
    </submittedName>
</protein>
<dbReference type="Proteomes" id="UP000196320">
    <property type="component" value="Unassembled WGS sequence"/>
</dbReference>